<dbReference type="InterPro" id="IPR000873">
    <property type="entry name" value="AMP-dep_synth/lig_dom"/>
</dbReference>
<dbReference type="OrthoDB" id="5240489at2"/>
<evidence type="ECO:0000259" key="6">
    <source>
        <dbReference type="Pfam" id="PF00501"/>
    </source>
</evidence>
<dbReference type="SUPFAM" id="SSF56801">
    <property type="entry name" value="Acetyl-CoA synthetase-like"/>
    <property type="match status" value="1"/>
</dbReference>
<proteinExistence type="inferred from homology"/>
<keyword evidence="2 7" id="KW-0436">Ligase</keyword>
<evidence type="ECO:0000256" key="1">
    <source>
        <dbReference type="ARBA" id="ARBA00006432"/>
    </source>
</evidence>
<evidence type="ECO:0000313" key="8">
    <source>
        <dbReference type="Proteomes" id="UP000249340"/>
    </source>
</evidence>
<name>A0A345T3A4_9ACTN</name>
<dbReference type="PANTHER" id="PTHR43272">
    <property type="entry name" value="LONG-CHAIN-FATTY-ACID--COA LIGASE"/>
    <property type="match status" value="1"/>
</dbReference>
<keyword evidence="4" id="KW-0443">Lipid metabolism</keyword>
<feature type="domain" description="AMP-dependent synthetase/ligase" evidence="6">
    <location>
        <begin position="24"/>
        <end position="436"/>
    </location>
</feature>
<sequence>MRDVSAPPLVETPQYGGLADTLYEAAGRDPQRVQLARRAPGATDWTEVTAGAFRDEVLALAKGLLASGIRFGDRVGIMARTRYEWTQFSYALWSIGAQVVPIYPTSSSEQVSWILADSRAVACVVEHEDDAMTVGAACDRLPTLQRIWQLDGGCVRQLTRLGRGVSDETVHSHRTAVDPHEPAAIAYTSGTTGRPKGCVLTHANFAVECDTLIAGWGELLAPPGEQPRVLCFLPLAHVYGLMVQVCCLRAGIVLAHQPDPSAGSLLPALASFRPTFLWGVPYIFEKIYHRARQVAAEDGKADLFDRAVETAVSHAEATEARRTGAGPAPGLALRARHRLYDRLVYSRLRAVLGGDVRYAVSGGSTLSRRMGLIFAGAGITVYDGYGLTETTAAVTAQPVGRVRFGTVGRPIPGCAVHIAPDGEVWVRGATVFSGYLNDPQGTAEVLRDGWFATGDLGTLDGDGYLTITGRKKDVIITSGGMSVAPAVLEERVRAHPLISQCLVVGDNRPYVGALITLDPDALVHWQRVHQKQPSADWGAVADHDLQEEIQRVVVTANTAVSRAESIRAFRILPEEFSVGQGLLTPSLKLRRRAIVKAYAADIDELYAN</sequence>
<accession>A0A345T3A4</accession>
<keyword evidence="3" id="KW-0276">Fatty acid metabolism</keyword>
<dbReference type="KEGG" id="stri:C7M71_026705"/>
<evidence type="ECO:0000313" key="7">
    <source>
        <dbReference type="EMBL" id="AXI80459.1"/>
    </source>
</evidence>
<protein>
    <recommendedName>
        <fullName evidence="5">Acyl-CoA synthetase</fullName>
    </recommendedName>
</protein>
<reference evidence="8" key="1">
    <citation type="submission" date="2018-07" db="EMBL/GenBank/DDBJ databases">
        <title>Streptacidiphilus bronchialis DSM 106435 chromosome.</title>
        <authorList>
            <person name="Batra D."/>
            <person name="Gulvik C.A."/>
        </authorList>
    </citation>
    <scope>NUCLEOTIDE SEQUENCE [LARGE SCALE GENOMIC DNA]</scope>
    <source>
        <strain evidence="8">DSM 106435</strain>
    </source>
</reference>
<dbReference type="Pfam" id="PF00501">
    <property type="entry name" value="AMP-binding"/>
    <property type="match status" value="1"/>
</dbReference>
<dbReference type="RefSeq" id="WP_111489376.1">
    <property type="nucleotide sequence ID" value="NZ_CP031264.1"/>
</dbReference>
<comment type="similarity">
    <text evidence="1">Belongs to the ATP-dependent AMP-binding enzyme family.</text>
</comment>
<dbReference type="GO" id="GO:0016020">
    <property type="term" value="C:membrane"/>
    <property type="evidence" value="ECO:0007669"/>
    <property type="project" value="TreeGrafter"/>
</dbReference>
<dbReference type="AlphaFoldDB" id="A0A345T3A4"/>
<dbReference type="InterPro" id="IPR042099">
    <property type="entry name" value="ANL_N_sf"/>
</dbReference>
<evidence type="ECO:0000256" key="4">
    <source>
        <dbReference type="ARBA" id="ARBA00023098"/>
    </source>
</evidence>
<dbReference type="Proteomes" id="UP000249340">
    <property type="component" value="Chromosome"/>
</dbReference>
<evidence type="ECO:0000256" key="2">
    <source>
        <dbReference type="ARBA" id="ARBA00022598"/>
    </source>
</evidence>
<dbReference type="EMBL" id="CP031264">
    <property type="protein sequence ID" value="AXI80459.1"/>
    <property type="molecule type" value="Genomic_DNA"/>
</dbReference>
<dbReference type="PANTHER" id="PTHR43272:SF32">
    <property type="entry name" value="AMP-DEPENDENT SYNTHETASE_LIGASE DOMAIN-CONTAINING PROTEIN"/>
    <property type="match status" value="1"/>
</dbReference>
<dbReference type="CDD" id="cd05907">
    <property type="entry name" value="VL_LC_FACS_like"/>
    <property type="match status" value="1"/>
</dbReference>
<dbReference type="Pfam" id="PF23562">
    <property type="entry name" value="AMP-binding_C_3"/>
    <property type="match status" value="1"/>
</dbReference>
<gene>
    <name evidence="7" type="ORF">C7M71_026705</name>
</gene>
<dbReference type="Gene3D" id="3.40.50.12780">
    <property type="entry name" value="N-terminal domain of ligase-like"/>
    <property type="match status" value="1"/>
</dbReference>
<evidence type="ECO:0000256" key="3">
    <source>
        <dbReference type="ARBA" id="ARBA00022832"/>
    </source>
</evidence>
<dbReference type="InterPro" id="IPR020845">
    <property type="entry name" value="AMP-binding_CS"/>
</dbReference>
<keyword evidence="8" id="KW-1185">Reference proteome</keyword>
<evidence type="ECO:0000256" key="5">
    <source>
        <dbReference type="ARBA" id="ARBA00032875"/>
    </source>
</evidence>
<dbReference type="PROSITE" id="PS00455">
    <property type="entry name" value="AMP_BINDING"/>
    <property type="match status" value="1"/>
</dbReference>
<organism evidence="7 8">
    <name type="scientific">Peterkaempfera bronchialis</name>
    <dbReference type="NCBI Taxonomy" id="2126346"/>
    <lineage>
        <taxon>Bacteria</taxon>
        <taxon>Bacillati</taxon>
        <taxon>Actinomycetota</taxon>
        <taxon>Actinomycetes</taxon>
        <taxon>Kitasatosporales</taxon>
        <taxon>Streptomycetaceae</taxon>
        <taxon>Peterkaempfera</taxon>
    </lineage>
</organism>
<dbReference type="GO" id="GO:0004467">
    <property type="term" value="F:long-chain fatty acid-CoA ligase activity"/>
    <property type="evidence" value="ECO:0007669"/>
    <property type="project" value="TreeGrafter"/>
</dbReference>